<dbReference type="AlphaFoldDB" id="A0A8B3S0K8"/>
<evidence type="ECO:0000313" key="1">
    <source>
        <dbReference type="EMBL" id="RZB28754.1"/>
    </source>
</evidence>
<dbReference type="EMBL" id="RPGO01000035">
    <property type="protein sequence ID" value="RZB28754.1"/>
    <property type="molecule type" value="Genomic_DNA"/>
</dbReference>
<comment type="caution">
    <text evidence="1">The sequence shown here is derived from an EMBL/GenBank/DDBJ whole genome shotgun (WGS) entry which is preliminary data.</text>
</comment>
<evidence type="ECO:0000313" key="2">
    <source>
        <dbReference type="Proteomes" id="UP000291831"/>
    </source>
</evidence>
<accession>A0A8B3S0K8</accession>
<sequence>MNNHEFFLHAINEKKLVQVKFDSQEKGIIQRLCVPFDFGPWRREMNPNPDRYHFYDLDSPDGKHNLSILPEQIISIDVTEQSFDPAVYIKWNPNWFIKRDWGIHS</sequence>
<name>A0A8B3S0K8_9EURY</name>
<gene>
    <name evidence="1" type="ORF">AEth_01756</name>
</gene>
<organism evidence="1 2">
    <name type="scientific">Candidatus Argoarchaeum ethanivorans</name>
    <dbReference type="NCBI Taxonomy" id="2608793"/>
    <lineage>
        <taxon>Archaea</taxon>
        <taxon>Methanobacteriati</taxon>
        <taxon>Methanobacteriota</taxon>
        <taxon>Stenosarchaea group</taxon>
        <taxon>Methanomicrobia</taxon>
        <taxon>Methanosarcinales</taxon>
        <taxon>Methanosarcinales incertae sedis</taxon>
        <taxon>GOM Arc I cluster</taxon>
        <taxon>Candidatus Argoarchaeum</taxon>
    </lineage>
</organism>
<dbReference type="Proteomes" id="UP000291831">
    <property type="component" value="Unassembled WGS sequence"/>
</dbReference>
<proteinExistence type="predicted"/>
<protein>
    <submittedName>
        <fullName evidence="1">Uncharacterized protein</fullName>
    </submittedName>
</protein>
<reference evidence="2" key="1">
    <citation type="submission" date="2019-01" db="EMBL/GenBank/DDBJ databases">
        <title>Anaerobic oxidation of ethane by archaea from a marine hydrocarbon seep.</title>
        <authorList>
            <person name="Musat F."/>
        </authorList>
    </citation>
    <scope>NUCLEOTIDE SEQUENCE [LARGE SCALE GENOMIC DNA]</scope>
</reference>